<dbReference type="GO" id="GO:0042545">
    <property type="term" value="P:cell wall modification"/>
    <property type="evidence" value="ECO:0007669"/>
    <property type="project" value="UniProtKB-UniRule"/>
</dbReference>
<dbReference type="PROSITE" id="PS00503">
    <property type="entry name" value="PECTINESTERASE_2"/>
    <property type="match status" value="1"/>
</dbReference>
<dbReference type="GO" id="GO:0030599">
    <property type="term" value="F:pectinesterase activity"/>
    <property type="evidence" value="ECO:0007669"/>
    <property type="project" value="UniProtKB-UniRule"/>
</dbReference>
<dbReference type="InterPro" id="IPR035513">
    <property type="entry name" value="Invertase/methylesterase_inhib"/>
</dbReference>
<dbReference type="GO" id="GO:0004857">
    <property type="term" value="F:enzyme inhibitor activity"/>
    <property type="evidence" value="ECO:0007669"/>
    <property type="project" value="InterPro"/>
</dbReference>
<comment type="subcellular location">
    <subcellularLocation>
        <location evidence="1 12">Secreted</location>
        <location evidence="1 12">Cell wall</location>
    </subcellularLocation>
</comment>
<comment type="function">
    <text evidence="12">Acts in the modification of cell walls via demethylesterification of cell wall pectin.</text>
</comment>
<dbReference type="Pfam" id="PF01095">
    <property type="entry name" value="Pectinesterase"/>
    <property type="match status" value="1"/>
</dbReference>
<organism evidence="14 15">
    <name type="scientific">Lupinus angustifolius</name>
    <name type="common">Narrow-leaved blue lupine</name>
    <dbReference type="NCBI Taxonomy" id="3871"/>
    <lineage>
        <taxon>Eukaryota</taxon>
        <taxon>Viridiplantae</taxon>
        <taxon>Streptophyta</taxon>
        <taxon>Embryophyta</taxon>
        <taxon>Tracheophyta</taxon>
        <taxon>Spermatophyta</taxon>
        <taxon>Magnoliopsida</taxon>
        <taxon>eudicotyledons</taxon>
        <taxon>Gunneridae</taxon>
        <taxon>Pentapetalae</taxon>
        <taxon>rosids</taxon>
        <taxon>fabids</taxon>
        <taxon>Fabales</taxon>
        <taxon>Fabaceae</taxon>
        <taxon>Papilionoideae</taxon>
        <taxon>50 kb inversion clade</taxon>
        <taxon>genistoids sensu lato</taxon>
        <taxon>core genistoids</taxon>
        <taxon>Genisteae</taxon>
        <taxon>Lupinus</taxon>
    </lineage>
</organism>
<comment type="similarity">
    <text evidence="4">In the C-terminal section; belongs to the pectinesterase family.</text>
</comment>
<dbReference type="PROSITE" id="PS00800">
    <property type="entry name" value="PECTINESTERASE_1"/>
    <property type="match status" value="1"/>
</dbReference>
<evidence type="ECO:0000256" key="3">
    <source>
        <dbReference type="ARBA" id="ARBA00006027"/>
    </source>
</evidence>
<dbReference type="GO" id="GO:0045490">
    <property type="term" value="P:pectin catabolic process"/>
    <property type="evidence" value="ECO:0007669"/>
    <property type="project" value="UniProtKB-UniRule"/>
</dbReference>
<dbReference type="EMBL" id="MLAU01006929">
    <property type="protein sequence ID" value="OIW20212.1"/>
    <property type="molecule type" value="Genomic_DNA"/>
</dbReference>
<evidence type="ECO:0000313" key="15">
    <source>
        <dbReference type="Proteomes" id="UP000188354"/>
    </source>
</evidence>
<evidence type="ECO:0000256" key="1">
    <source>
        <dbReference type="ARBA" id="ARBA00004191"/>
    </source>
</evidence>
<dbReference type="CDD" id="cd15798">
    <property type="entry name" value="PMEI-like_3"/>
    <property type="match status" value="1"/>
</dbReference>
<evidence type="ECO:0000256" key="11">
    <source>
        <dbReference type="PROSITE-ProRule" id="PRU10040"/>
    </source>
</evidence>
<dbReference type="InterPro" id="IPR018040">
    <property type="entry name" value="Pectinesterase_Tyr_AS"/>
</dbReference>
<evidence type="ECO:0000256" key="4">
    <source>
        <dbReference type="ARBA" id="ARBA00007786"/>
    </source>
</evidence>
<keyword evidence="8 12" id="KW-0378">Hydrolase</keyword>
<dbReference type="STRING" id="3871.A0A394D9S3"/>
<comment type="catalytic activity">
    <reaction evidence="12">
        <text>[(1-&gt;4)-alpha-D-galacturonosyl methyl ester](n) + n H2O = [(1-&gt;4)-alpha-D-galacturonosyl](n) + n methanol + n H(+)</text>
        <dbReference type="Rhea" id="RHEA:22380"/>
        <dbReference type="Rhea" id="RHEA-COMP:14570"/>
        <dbReference type="Rhea" id="RHEA-COMP:14573"/>
        <dbReference type="ChEBI" id="CHEBI:15377"/>
        <dbReference type="ChEBI" id="CHEBI:15378"/>
        <dbReference type="ChEBI" id="CHEBI:17790"/>
        <dbReference type="ChEBI" id="CHEBI:140522"/>
        <dbReference type="ChEBI" id="CHEBI:140523"/>
        <dbReference type="EC" id="3.1.1.11"/>
    </reaction>
</comment>
<dbReference type="SMART" id="SM00856">
    <property type="entry name" value="PMEI"/>
    <property type="match status" value="1"/>
</dbReference>
<proteinExistence type="inferred from homology"/>
<evidence type="ECO:0000256" key="6">
    <source>
        <dbReference type="ARBA" id="ARBA00022512"/>
    </source>
</evidence>
<name>A0A394D9S3_LUPAN</name>
<feature type="active site" evidence="11">
    <location>
        <position position="288"/>
    </location>
</feature>
<feature type="domain" description="Pectinesterase inhibitor" evidence="13">
    <location>
        <begin position="1"/>
        <end position="110"/>
    </location>
</feature>
<dbReference type="AlphaFoldDB" id="A0A394D9S3"/>
<dbReference type="Gene3D" id="2.160.20.10">
    <property type="entry name" value="Single-stranded right-handed beta-helix, Pectin lyase-like"/>
    <property type="match status" value="1"/>
</dbReference>
<keyword evidence="7 12" id="KW-0964">Secreted</keyword>
<dbReference type="UniPathway" id="UPA00545">
    <property type="reaction ID" value="UER00823"/>
</dbReference>
<keyword evidence="9 12" id="KW-0063">Aspartyl esterase</keyword>
<evidence type="ECO:0000256" key="5">
    <source>
        <dbReference type="ARBA" id="ARBA00013229"/>
    </source>
</evidence>
<evidence type="ECO:0000256" key="2">
    <source>
        <dbReference type="ARBA" id="ARBA00005184"/>
    </source>
</evidence>
<dbReference type="Proteomes" id="UP000188354">
    <property type="component" value="Unassembled WGS sequence"/>
</dbReference>
<reference evidence="14 15" key="1">
    <citation type="journal article" date="2017" name="Plant Biotechnol. J.">
        <title>A comprehensive draft genome sequence for lupin (Lupinus angustifolius), an emerging health food: insights into plant-microbe interactions and legume evolution.</title>
        <authorList>
            <person name="Hane J.K."/>
            <person name="Ming Y."/>
            <person name="Kamphuis L.G."/>
            <person name="Nelson M.N."/>
            <person name="Garg G."/>
            <person name="Atkins C.A."/>
            <person name="Bayer P.E."/>
            <person name="Bravo A."/>
            <person name="Bringans S."/>
            <person name="Cannon S."/>
            <person name="Edwards D."/>
            <person name="Foley R."/>
            <person name="Gao L.L."/>
            <person name="Harrison M.J."/>
            <person name="Huang W."/>
            <person name="Hurgobin B."/>
            <person name="Li S."/>
            <person name="Liu C.W."/>
            <person name="McGrath A."/>
            <person name="Morahan G."/>
            <person name="Murray J."/>
            <person name="Weller J."/>
            <person name="Jian J."/>
            <person name="Singh K.B."/>
        </authorList>
    </citation>
    <scope>NUCLEOTIDE SEQUENCE [LARGE SCALE GENOMIC DNA]</scope>
    <source>
        <strain evidence="15">cv. Tanjil</strain>
        <tissue evidence="14">Whole plant</tissue>
    </source>
</reference>
<dbReference type="InterPro" id="IPR033131">
    <property type="entry name" value="Pectinesterase_Asp_AS"/>
</dbReference>
<evidence type="ECO:0000256" key="10">
    <source>
        <dbReference type="ARBA" id="ARBA00023316"/>
    </source>
</evidence>
<sequence length="455" mass="50570">MLVQLALKQVLIMQSEEQDFEQSLMSKKNKALHNDCLELYENTIFHLNLTIECMHGKRSCSPFDAQTWLSTAHTNIQTCPTAASELNAVDFKVSKLSNNVTEMISNSLAINMDFLKQNANNIHQTANGGSKVFPSWVSSSDRKLLMTSSSSIKADLVVAKDGSGNFRNIQDAINEAAKRESKTRFVIYVKKGTYVENIKVDVNNEYIMLVGDGKTNTTITAVEGYKFIARDISIINTAGPAKGQAVALRSSSDMSVFYRCSIVGYQDTLYVPTQRQFYTKCSIYGTIDFIFGDAAVVIQSCNIYARKPLQGQANMITAQGRDDVHKNSAISILNCRIKAAPDLKPNVDKVATYLGRPWKKYARVGVMYTFLDTLVNPKGWSPWNSSDFALDTLYYGEYKNYGPGSSISGRVKWHTFHALKSTYEVFQFTADALFSGPILMPTTDVSISTGLRSLS</sequence>
<comment type="similarity">
    <text evidence="3">In the N-terminal section; belongs to the PMEI family.</text>
</comment>
<accession>A0A394D9S3</accession>
<comment type="caution">
    <text evidence="14">The sequence shown here is derived from an EMBL/GenBank/DDBJ whole genome shotgun (WGS) entry which is preliminary data.</text>
</comment>
<gene>
    <name evidence="14" type="ORF">TanjilG_06632</name>
</gene>
<dbReference type="InterPro" id="IPR011050">
    <property type="entry name" value="Pectin_lyase_fold/virulence"/>
</dbReference>
<dbReference type="FunFam" id="2.160.20.10:FF:000029">
    <property type="entry name" value="Pectinesterase 4"/>
    <property type="match status" value="1"/>
</dbReference>
<dbReference type="EC" id="3.1.1.11" evidence="5 12"/>
<keyword evidence="10 12" id="KW-0961">Cell wall biogenesis/degradation</keyword>
<protein>
    <recommendedName>
        <fullName evidence="5 12">Pectinesterase</fullName>
        <ecNumber evidence="5 12">3.1.1.11</ecNumber>
    </recommendedName>
</protein>
<evidence type="ECO:0000256" key="7">
    <source>
        <dbReference type="ARBA" id="ARBA00022525"/>
    </source>
</evidence>
<dbReference type="Gene3D" id="1.20.140.40">
    <property type="entry name" value="Invertase/pectin methylesterase inhibitor family protein"/>
    <property type="match status" value="1"/>
</dbReference>
<keyword evidence="6 12" id="KW-0134">Cell wall</keyword>
<evidence type="ECO:0000259" key="13">
    <source>
        <dbReference type="SMART" id="SM00856"/>
    </source>
</evidence>
<evidence type="ECO:0000256" key="12">
    <source>
        <dbReference type="RuleBase" id="RU000589"/>
    </source>
</evidence>
<dbReference type="Pfam" id="PF04043">
    <property type="entry name" value="PMEI"/>
    <property type="match status" value="1"/>
</dbReference>
<evidence type="ECO:0000256" key="9">
    <source>
        <dbReference type="ARBA" id="ARBA00023085"/>
    </source>
</evidence>
<dbReference type="InterPro" id="IPR000070">
    <property type="entry name" value="Pectinesterase_cat"/>
</dbReference>
<evidence type="ECO:0000256" key="8">
    <source>
        <dbReference type="ARBA" id="ARBA00022801"/>
    </source>
</evidence>
<comment type="pathway">
    <text evidence="2 12">Glycan metabolism; pectin degradation; 2-dehydro-3-deoxy-D-gluconate from pectin: step 1/5.</text>
</comment>
<dbReference type="SUPFAM" id="SSF51126">
    <property type="entry name" value="Pectin lyase-like"/>
    <property type="match status" value="1"/>
</dbReference>
<dbReference type="SUPFAM" id="SSF101148">
    <property type="entry name" value="Plant invertase/pectin methylesterase inhibitor"/>
    <property type="match status" value="1"/>
</dbReference>
<keyword evidence="15" id="KW-1185">Reference proteome</keyword>
<dbReference type="InterPro" id="IPR012334">
    <property type="entry name" value="Pectin_lyas_fold"/>
</dbReference>
<evidence type="ECO:0000313" key="14">
    <source>
        <dbReference type="EMBL" id="OIW20212.1"/>
    </source>
</evidence>
<dbReference type="PANTHER" id="PTHR31707">
    <property type="entry name" value="PECTINESTERASE"/>
    <property type="match status" value="1"/>
</dbReference>
<dbReference type="InterPro" id="IPR006501">
    <property type="entry name" value="Pectinesterase_inhib_dom"/>
</dbReference>
<dbReference type="Gramene" id="OIW20212">
    <property type="protein sequence ID" value="OIW20212"/>
    <property type="gene ID" value="TanjilG_06632"/>
</dbReference>